<dbReference type="InterPro" id="IPR027417">
    <property type="entry name" value="P-loop_NTPase"/>
</dbReference>
<dbReference type="CDD" id="cd00154">
    <property type="entry name" value="Rab"/>
    <property type="match status" value="1"/>
</dbReference>
<dbReference type="GO" id="GO:0003924">
    <property type="term" value="F:GTPase activity"/>
    <property type="evidence" value="ECO:0007669"/>
    <property type="project" value="InterPro"/>
</dbReference>
<dbReference type="InterPro" id="IPR023473">
    <property type="entry name" value="AMMECR1"/>
</dbReference>
<protein>
    <recommendedName>
        <fullName evidence="2">AMMECR1 domain-containing protein</fullName>
    </recommendedName>
</protein>
<dbReference type="InterPro" id="IPR002733">
    <property type="entry name" value="AMMECR1_domain"/>
</dbReference>
<evidence type="ECO:0000259" key="2">
    <source>
        <dbReference type="PROSITE" id="PS51112"/>
    </source>
</evidence>
<accession>A0A4V3XFL7</accession>
<feature type="domain" description="AMMECR1" evidence="2">
    <location>
        <begin position="461"/>
        <end position="702"/>
    </location>
</feature>
<dbReference type="Gene3D" id="3.30.700.20">
    <property type="entry name" value="Hypothetical protein ph0010, domain 1"/>
    <property type="match status" value="1"/>
</dbReference>
<dbReference type="InterPro" id="IPR027485">
    <property type="entry name" value="AMMECR1_N"/>
</dbReference>
<dbReference type="SMART" id="SM00174">
    <property type="entry name" value="RHO"/>
    <property type="match status" value="1"/>
</dbReference>
<dbReference type="EMBL" id="SGPL01000089">
    <property type="protein sequence ID" value="THH18013.1"/>
    <property type="molecule type" value="Genomic_DNA"/>
</dbReference>
<feature type="region of interest" description="Disordered" evidence="1">
    <location>
        <begin position="130"/>
        <end position="149"/>
    </location>
</feature>
<dbReference type="InterPro" id="IPR001806">
    <property type="entry name" value="Small_GTPase"/>
</dbReference>
<evidence type="ECO:0000256" key="1">
    <source>
        <dbReference type="SAM" id="MobiDB-lite"/>
    </source>
</evidence>
<dbReference type="SUPFAM" id="SSF143447">
    <property type="entry name" value="AMMECR1-like"/>
    <property type="match status" value="1"/>
</dbReference>
<gene>
    <name evidence="3" type="ORF">EW146_g2903</name>
</gene>
<dbReference type="PROSITE" id="PS51419">
    <property type="entry name" value="RAB"/>
    <property type="match status" value="1"/>
</dbReference>
<dbReference type="PRINTS" id="PR00449">
    <property type="entry name" value="RASTRNSFRMNG"/>
</dbReference>
<dbReference type="PANTHER" id="PTHR13016:SF0">
    <property type="entry name" value="AMME SYNDROME CANDIDATE GENE 1 PROTEIN"/>
    <property type="match status" value="1"/>
</dbReference>
<dbReference type="Gene3D" id="3.30.1490.150">
    <property type="entry name" value="Hypothetical protein ph0010, domain 2"/>
    <property type="match status" value="1"/>
</dbReference>
<dbReference type="AlphaFoldDB" id="A0A4V3XFL7"/>
<keyword evidence="4" id="KW-1185">Reference proteome</keyword>
<dbReference type="InterPro" id="IPR036071">
    <property type="entry name" value="AMMECR1_dom_sf"/>
</dbReference>
<dbReference type="Pfam" id="PF00071">
    <property type="entry name" value="Ras"/>
    <property type="match status" value="1"/>
</dbReference>
<dbReference type="SUPFAM" id="SSF52540">
    <property type="entry name" value="P-loop containing nucleoside triphosphate hydrolases"/>
    <property type="match status" value="1"/>
</dbReference>
<dbReference type="NCBIfam" id="TIGR00231">
    <property type="entry name" value="small_GTP"/>
    <property type="match status" value="1"/>
</dbReference>
<feature type="region of interest" description="Disordered" evidence="1">
    <location>
        <begin position="159"/>
        <end position="190"/>
    </location>
</feature>
<dbReference type="OrthoDB" id="24630at2759"/>
<comment type="caution">
    <text evidence="3">The sequence shown here is derived from an EMBL/GenBank/DDBJ whole genome shotgun (WGS) entry which is preliminary data.</text>
</comment>
<dbReference type="Pfam" id="PF01871">
    <property type="entry name" value="AMMECR1"/>
    <property type="match status" value="1"/>
</dbReference>
<dbReference type="Proteomes" id="UP000310158">
    <property type="component" value="Unassembled WGS sequence"/>
</dbReference>
<dbReference type="FunFam" id="3.40.50.300:FF:001447">
    <property type="entry name" value="Ras-related protein Rab-1B"/>
    <property type="match status" value="1"/>
</dbReference>
<organism evidence="3 4">
    <name type="scientific">Bondarzewia mesenterica</name>
    <dbReference type="NCBI Taxonomy" id="1095465"/>
    <lineage>
        <taxon>Eukaryota</taxon>
        <taxon>Fungi</taxon>
        <taxon>Dikarya</taxon>
        <taxon>Basidiomycota</taxon>
        <taxon>Agaricomycotina</taxon>
        <taxon>Agaricomycetes</taxon>
        <taxon>Russulales</taxon>
        <taxon>Bondarzewiaceae</taxon>
        <taxon>Bondarzewia</taxon>
    </lineage>
</organism>
<dbReference type="SMART" id="SM00173">
    <property type="entry name" value="RAS"/>
    <property type="match status" value="1"/>
</dbReference>
<dbReference type="InterPro" id="IPR005225">
    <property type="entry name" value="Small_GTP-bd"/>
</dbReference>
<dbReference type="SMART" id="SM00175">
    <property type="entry name" value="RAB"/>
    <property type="match status" value="1"/>
</dbReference>
<proteinExistence type="predicted"/>
<evidence type="ECO:0000313" key="4">
    <source>
        <dbReference type="Proteomes" id="UP000310158"/>
    </source>
</evidence>
<name>A0A4V3XFL7_9AGAM</name>
<dbReference type="PANTHER" id="PTHR13016">
    <property type="entry name" value="AMMECR1 HOMOLOG"/>
    <property type="match status" value="1"/>
</dbReference>
<dbReference type="PROSITE" id="PS51112">
    <property type="entry name" value="AMMECR1"/>
    <property type="match status" value="1"/>
</dbReference>
<reference evidence="3 4" key="1">
    <citation type="submission" date="2019-02" db="EMBL/GenBank/DDBJ databases">
        <title>Genome sequencing of the rare red list fungi Bondarzewia mesenterica.</title>
        <authorList>
            <person name="Buettner E."/>
            <person name="Kellner H."/>
        </authorList>
    </citation>
    <scope>NUCLEOTIDE SEQUENCE [LARGE SCALE GENOMIC DNA]</scope>
    <source>
        <strain evidence="3 4">DSM 108281</strain>
    </source>
</reference>
<sequence>MPQVSEKLPYCSATPKTSSILRTRPQRLVLFFVTKKVYVDGLKVRLQLWDTAGQERFRSMAPMYYRGANAALLMYDITSVISFEDIRGWLEELKKNCSTDLIIYIVGSKADLQHCKQVSSDLARLSLHRWFPPPRPPTPPPPPQPSTFSYIRPRFTSFPSIRSVPLSSPTKPSPPESSSSNDTPTSRASALKRAYTGPAFPAARSTGALALTRAKSTNGALQSSRFGSHISGRAWNDAGDQDTHSLIEDYYEDDEMDDREWGLGPGMELFEVSAKDDLGIQQLFDSLIGAIIQKKDSIEQENEIKRRDSVFLTPMNPPTWSTQADEEEAREKAAARHLDSPIPPLVHLPTSSLCSVVNASHATPSLLFALHPHLLRPAISSLPRLYMFTLIHVHICVPHRFRIPHFHFFLFLSPYRSTPRLLGSSALLALDWLDSRFLPSPPTCPSSMALVPPTSPARDPTEEDDDVCSPEHCFHSFDALYCALTNSNPISPKFPDEKYPLFVTWNTRSSRPGRAPRLRGCIGNFEAMPLHSGLAEYALISAFRDHRFRKIEKRELESLECGYLHPIRHSSSSPLLSTHSISLLTDFEDAASYLDWTVGVHGIYITFPHPSTVLSSGTPSPLSSSASLLSSAHLSSKHSFSATYLPQIALEQGWDKIETIDSAIQKAGWNGQITEDLRRSVKLRRYQSRKCTVGWDEYVEWRLQNGDRTAVQVEWTTAAVEVIVDFCL</sequence>
<feature type="compositionally biased region" description="Low complexity" evidence="1">
    <location>
        <begin position="163"/>
        <end position="189"/>
    </location>
</feature>
<evidence type="ECO:0000313" key="3">
    <source>
        <dbReference type="EMBL" id="THH18013.1"/>
    </source>
</evidence>
<dbReference type="Gene3D" id="3.40.50.300">
    <property type="entry name" value="P-loop containing nucleotide triphosphate hydrolases"/>
    <property type="match status" value="1"/>
</dbReference>
<dbReference type="GO" id="GO:0005525">
    <property type="term" value="F:GTP binding"/>
    <property type="evidence" value="ECO:0007669"/>
    <property type="project" value="InterPro"/>
</dbReference>
<feature type="compositionally biased region" description="Pro residues" evidence="1">
    <location>
        <begin position="131"/>
        <end position="145"/>
    </location>
</feature>